<name>A0A6J5W1S7_PRUAR</name>
<protein>
    <recommendedName>
        <fullName evidence="4">Secreted protein</fullName>
    </recommendedName>
</protein>
<proteinExistence type="predicted"/>
<reference evidence="3" key="1">
    <citation type="journal article" date="2020" name="Genome Biol.">
        <title>Gamete binning: chromosome-level and haplotype-resolved genome assembly enabled by high-throughput single-cell sequencing of gamete genomes.</title>
        <authorList>
            <person name="Campoy J.A."/>
            <person name="Sun H."/>
            <person name="Goel M."/>
            <person name="Jiao W.-B."/>
            <person name="Folz-Donahue K."/>
            <person name="Wang N."/>
            <person name="Rubio M."/>
            <person name="Liu C."/>
            <person name="Kukat C."/>
            <person name="Ruiz D."/>
            <person name="Huettel B."/>
            <person name="Schneeberger K."/>
        </authorList>
    </citation>
    <scope>NUCLEOTIDE SEQUENCE [LARGE SCALE GENOMIC DNA]</scope>
    <source>
        <strain evidence="3">cv. Rojo Pasion</strain>
    </source>
</reference>
<sequence length="93" mass="10372">MLRLTIALTPWLRPLFSSAPTSDAGVGPGHLMLYRPLESQRTALGLCSWEDLRSDLYTGPLHELFPITHTSASEYPPRPLMGHDNAHEKHPPC</sequence>
<organism evidence="2 3">
    <name type="scientific">Prunus armeniaca</name>
    <name type="common">Apricot</name>
    <name type="synonym">Armeniaca vulgaris</name>
    <dbReference type="NCBI Taxonomy" id="36596"/>
    <lineage>
        <taxon>Eukaryota</taxon>
        <taxon>Viridiplantae</taxon>
        <taxon>Streptophyta</taxon>
        <taxon>Embryophyta</taxon>
        <taxon>Tracheophyta</taxon>
        <taxon>Spermatophyta</taxon>
        <taxon>Magnoliopsida</taxon>
        <taxon>eudicotyledons</taxon>
        <taxon>Gunneridae</taxon>
        <taxon>Pentapetalae</taxon>
        <taxon>rosids</taxon>
        <taxon>fabids</taxon>
        <taxon>Rosales</taxon>
        <taxon>Rosaceae</taxon>
        <taxon>Amygdaloideae</taxon>
        <taxon>Amygdaleae</taxon>
        <taxon>Prunus</taxon>
    </lineage>
</organism>
<evidence type="ECO:0000256" key="1">
    <source>
        <dbReference type="SAM" id="SignalP"/>
    </source>
</evidence>
<dbReference type="EMBL" id="CAEKKB010000001">
    <property type="protein sequence ID" value="CAB4293724.1"/>
    <property type="molecule type" value="Genomic_DNA"/>
</dbReference>
<accession>A0A6J5W1S7</accession>
<keyword evidence="3" id="KW-1185">Reference proteome</keyword>
<dbReference type="Proteomes" id="UP000507245">
    <property type="component" value="Unassembled WGS sequence"/>
</dbReference>
<feature type="signal peptide" evidence="1">
    <location>
        <begin position="1"/>
        <end position="18"/>
    </location>
</feature>
<gene>
    <name evidence="2" type="ORF">ORAREDHAP_LOCUS2865</name>
</gene>
<evidence type="ECO:0000313" key="2">
    <source>
        <dbReference type="EMBL" id="CAB4293724.1"/>
    </source>
</evidence>
<evidence type="ECO:0008006" key="4">
    <source>
        <dbReference type="Google" id="ProtNLM"/>
    </source>
</evidence>
<feature type="chain" id="PRO_5026895275" description="Secreted protein" evidence="1">
    <location>
        <begin position="19"/>
        <end position="93"/>
    </location>
</feature>
<evidence type="ECO:0000313" key="3">
    <source>
        <dbReference type="Proteomes" id="UP000507245"/>
    </source>
</evidence>
<keyword evidence="1" id="KW-0732">Signal</keyword>
<dbReference type="AlphaFoldDB" id="A0A6J5W1S7"/>